<dbReference type="GO" id="GO:0031083">
    <property type="term" value="C:BLOC-1 complex"/>
    <property type="evidence" value="ECO:0007669"/>
    <property type="project" value="TreeGrafter"/>
</dbReference>
<evidence type="ECO:0000313" key="4">
    <source>
        <dbReference type="Proteomes" id="UP000030693"/>
    </source>
</evidence>
<dbReference type="EMBL" id="KB932203">
    <property type="protein sequence ID" value="KCV71487.1"/>
    <property type="molecule type" value="Genomic_DNA"/>
</dbReference>
<dbReference type="PANTHER" id="PTHR46479:SF1">
    <property type="entry name" value="BIOGENESIS OF LYSOSOME-RELATED ORGANELLES COMPLEX 1 SUBUNIT 2"/>
    <property type="match status" value="1"/>
</dbReference>
<dbReference type="GO" id="GO:0099078">
    <property type="term" value="C:BORC complex"/>
    <property type="evidence" value="ECO:0007669"/>
    <property type="project" value="TreeGrafter"/>
</dbReference>
<gene>
    <name evidence="3" type="ORF">H696_02432</name>
</gene>
<accession>A0A058ZDG7</accession>
<dbReference type="Pfam" id="PF10046">
    <property type="entry name" value="BLOC1_2"/>
    <property type="match status" value="1"/>
</dbReference>
<keyword evidence="4" id="KW-1185">Reference proteome</keyword>
<dbReference type="PANTHER" id="PTHR46479">
    <property type="entry name" value="BIOGENESIS OF LYSOSOME-RELATED ORGANELLES COMPLEX 1 SUBUNIT 2"/>
    <property type="match status" value="1"/>
</dbReference>
<dbReference type="AlphaFoldDB" id="A0A058ZDG7"/>
<dbReference type="GeneID" id="20527157"/>
<feature type="coiled-coil region" evidence="2">
    <location>
        <begin position="106"/>
        <end position="167"/>
    </location>
</feature>
<evidence type="ECO:0000256" key="2">
    <source>
        <dbReference type="SAM" id="Coils"/>
    </source>
</evidence>
<evidence type="ECO:0000313" key="3">
    <source>
        <dbReference type="EMBL" id="KCV71487.1"/>
    </source>
</evidence>
<keyword evidence="2" id="KW-0175">Coiled coil</keyword>
<dbReference type="OrthoDB" id="244061at2759"/>
<dbReference type="GO" id="GO:0032418">
    <property type="term" value="P:lysosome localization"/>
    <property type="evidence" value="ECO:0007669"/>
    <property type="project" value="TreeGrafter"/>
</dbReference>
<proteinExistence type="inferred from homology"/>
<dbReference type="GO" id="GO:0000930">
    <property type="term" value="C:gamma-tubulin complex"/>
    <property type="evidence" value="ECO:0007669"/>
    <property type="project" value="TreeGrafter"/>
</dbReference>
<reference evidence="3" key="1">
    <citation type="submission" date="2013-04" db="EMBL/GenBank/DDBJ databases">
        <title>The Genome Sequence of Fonticula alba ATCC 38817.</title>
        <authorList>
            <consortium name="The Broad Institute Genomics Platform"/>
            <person name="Russ C."/>
            <person name="Cuomo C."/>
            <person name="Burger G."/>
            <person name="Gray M.W."/>
            <person name="Holland P.W.H."/>
            <person name="King N."/>
            <person name="Lang F.B.F."/>
            <person name="Roger A.J."/>
            <person name="Ruiz-Trillo I."/>
            <person name="Brown M."/>
            <person name="Walker B."/>
            <person name="Young S."/>
            <person name="Zeng Q."/>
            <person name="Gargeya S."/>
            <person name="Fitzgerald M."/>
            <person name="Haas B."/>
            <person name="Abouelleil A."/>
            <person name="Allen A.W."/>
            <person name="Alvarado L."/>
            <person name="Arachchi H.M."/>
            <person name="Berlin A.M."/>
            <person name="Chapman S.B."/>
            <person name="Gainer-Dewar J."/>
            <person name="Goldberg J."/>
            <person name="Griggs A."/>
            <person name="Gujja S."/>
            <person name="Hansen M."/>
            <person name="Howarth C."/>
            <person name="Imamovic A."/>
            <person name="Ireland A."/>
            <person name="Larimer J."/>
            <person name="McCowan C."/>
            <person name="Murphy C."/>
            <person name="Pearson M."/>
            <person name="Poon T.W."/>
            <person name="Priest M."/>
            <person name="Roberts A."/>
            <person name="Saif S."/>
            <person name="Shea T."/>
            <person name="Sisk P."/>
            <person name="Sykes S."/>
            <person name="Wortman J."/>
            <person name="Nusbaum C."/>
            <person name="Birren B."/>
        </authorList>
    </citation>
    <scope>NUCLEOTIDE SEQUENCE [LARGE SCALE GENOMIC DNA]</scope>
    <source>
        <strain evidence="3">ATCC 38817</strain>
    </source>
</reference>
<comment type="similarity">
    <text evidence="1">Belongs to the BLOC1S2 family.</text>
</comment>
<evidence type="ECO:0008006" key="5">
    <source>
        <dbReference type="Google" id="ProtNLM"/>
    </source>
</evidence>
<dbReference type="Proteomes" id="UP000030693">
    <property type="component" value="Unassembled WGS sequence"/>
</dbReference>
<dbReference type="GO" id="GO:0016197">
    <property type="term" value="P:endosomal transport"/>
    <property type="evidence" value="ECO:0007669"/>
    <property type="project" value="TreeGrafter"/>
</dbReference>
<dbReference type="InterPro" id="IPR019269">
    <property type="entry name" value="BLOC1_su2"/>
</dbReference>
<evidence type="ECO:0000256" key="1">
    <source>
        <dbReference type="ARBA" id="ARBA00008468"/>
    </source>
</evidence>
<sequence length="171" mass="18642">MSSAESPPGTPSAIPASAPALTTDALSATLGPAPIVASSQTTAEPVFADASLVSDADRFESEQARLIERADDMFRKISQYINAEMSTLEGDYSNLGRMNLTAAHAYAEIERMVLGLNSMMSELQNKYEHNKVYFAQIDALEKSVERLETAARELDAYARRLDQAFRAFGRG</sequence>
<dbReference type="GO" id="GO:0043015">
    <property type="term" value="F:gamma-tubulin binding"/>
    <property type="evidence" value="ECO:0007669"/>
    <property type="project" value="TreeGrafter"/>
</dbReference>
<dbReference type="RefSeq" id="XP_009494610.1">
    <property type="nucleotide sequence ID" value="XM_009496335.1"/>
</dbReference>
<organism evidence="3">
    <name type="scientific">Fonticula alba</name>
    <name type="common">Slime mold</name>
    <dbReference type="NCBI Taxonomy" id="691883"/>
    <lineage>
        <taxon>Eukaryota</taxon>
        <taxon>Rotosphaerida</taxon>
        <taxon>Fonticulaceae</taxon>
        <taxon>Fonticula</taxon>
    </lineage>
</organism>
<dbReference type="STRING" id="691883.A0A058ZDG7"/>
<name>A0A058ZDG7_FONAL</name>
<protein>
    <recommendedName>
        <fullName evidence="5">Biogenesis of lysosome-related organelles complex 1 subunit 2</fullName>
    </recommendedName>
</protein>